<dbReference type="GO" id="GO:0005634">
    <property type="term" value="C:nucleus"/>
    <property type="evidence" value="ECO:0007669"/>
    <property type="project" value="UniProtKB-SubCell"/>
</dbReference>
<dbReference type="OrthoDB" id="10050372at2759"/>
<dbReference type="PANTHER" id="PTHR14582">
    <property type="entry name" value="INNER KINETOCHORE SUBUNIT MAL2"/>
    <property type="match status" value="1"/>
</dbReference>
<dbReference type="HOGENOM" id="CLU_042556_0_0_1"/>
<evidence type="ECO:0000256" key="2">
    <source>
        <dbReference type="ARBA" id="ARBA00004584"/>
    </source>
</evidence>
<keyword evidence="8" id="KW-1185">Reference proteome</keyword>
<dbReference type="PANTHER" id="PTHR14582:SF1">
    <property type="entry name" value="CENTROMERE PROTEIN O"/>
    <property type="match status" value="1"/>
</dbReference>
<evidence type="ECO:0000313" key="7">
    <source>
        <dbReference type="EMBL" id="EEP75552.1"/>
    </source>
</evidence>
<proteinExistence type="inferred from homology"/>
<evidence type="ECO:0008006" key="9">
    <source>
        <dbReference type="Google" id="ProtNLM"/>
    </source>
</evidence>
<comment type="subcellular location">
    <subcellularLocation>
        <location evidence="2">Chromosome</location>
        <location evidence="2">Centromere</location>
    </subcellularLocation>
    <subcellularLocation>
        <location evidence="1">Nucleus</location>
    </subcellularLocation>
</comment>
<keyword evidence="4" id="KW-0158">Chromosome</keyword>
<keyword evidence="6" id="KW-0137">Centromere</keyword>
<dbReference type="InterPro" id="IPR018464">
    <property type="entry name" value="CENP-O"/>
</dbReference>
<dbReference type="GO" id="GO:0031511">
    <property type="term" value="C:Mis6-Sim4 complex"/>
    <property type="evidence" value="ECO:0007669"/>
    <property type="project" value="TreeGrafter"/>
</dbReference>
<evidence type="ECO:0000256" key="1">
    <source>
        <dbReference type="ARBA" id="ARBA00004123"/>
    </source>
</evidence>
<dbReference type="Pfam" id="PF09496">
    <property type="entry name" value="CENP-O"/>
    <property type="match status" value="1"/>
</dbReference>
<dbReference type="InParanoid" id="C4JL63"/>
<dbReference type="RefSeq" id="XP_002540885.1">
    <property type="nucleotide sequence ID" value="XM_002540839.1"/>
</dbReference>
<dbReference type="Proteomes" id="UP000002058">
    <property type="component" value="Unassembled WGS sequence"/>
</dbReference>
<dbReference type="AlphaFoldDB" id="C4JL63"/>
<dbReference type="eggNOG" id="ENOG502SCC4">
    <property type="taxonomic scope" value="Eukaryota"/>
</dbReference>
<evidence type="ECO:0000313" key="8">
    <source>
        <dbReference type="Proteomes" id="UP000002058"/>
    </source>
</evidence>
<evidence type="ECO:0000256" key="6">
    <source>
        <dbReference type="ARBA" id="ARBA00023328"/>
    </source>
</evidence>
<dbReference type="GeneID" id="8444481"/>
<evidence type="ECO:0000256" key="4">
    <source>
        <dbReference type="ARBA" id="ARBA00022454"/>
    </source>
</evidence>
<evidence type="ECO:0000256" key="3">
    <source>
        <dbReference type="ARBA" id="ARBA00007321"/>
    </source>
</evidence>
<dbReference type="OMA" id="NHHRVAF"/>
<sequence>MEQVSASEADASIVLDEEISKIRSEIQSLTKHRRVLSASLLSSNAVQNALRQQATSGASADFAPVALNTENHAQSNHHRAVFSTTSFPFKDPSPHTGSPNLLGIRIDVCTRDGRYSEPYYVLLKSAGNDRTLLRVHKHTIPAFIRLNQLEAKYLAGPDAGAEDSGDLKAGKPENQDLKRFVVALRRELAAWHLRKDAVAYLQEELGVGQTRGEEIDTLSLKHGISSLCATSLEARYIRFEWRDGRVGRIHLSNQGLVERAVITSDSGRDTKTENLFLRGDRRIETVVQTLLDARTVGK</sequence>
<keyword evidence="5" id="KW-0539">Nucleus</keyword>
<dbReference type="VEuPathDB" id="FungiDB:UREG_00398"/>
<gene>
    <name evidence="7" type="ORF">UREG_00398</name>
</gene>
<dbReference type="KEGG" id="ure:UREG_00398"/>
<evidence type="ECO:0000256" key="5">
    <source>
        <dbReference type="ARBA" id="ARBA00023242"/>
    </source>
</evidence>
<name>C4JL63_UNCRE</name>
<dbReference type="EMBL" id="CH476615">
    <property type="protein sequence ID" value="EEP75552.1"/>
    <property type="molecule type" value="Genomic_DNA"/>
</dbReference>
<protein>
    <recommendedName>
        <fullName evidence="9">Cenp-O kinetochore centromere component</fullName>
    </recommendedName>
</protein>
<organism evidence="7 8">
    <name type="scientific">Uncinocarpus reesii (strain UAMH 1704)</name>
    <dbReference type="NCBI Taxonomy" id="336963"/>
    <lineage>
        <taxon>Eukaryota</taxon>
        <taxon>Fungi</taxon>
        <taxon>Dikarya</taxon>
        <taxon>Ascomycota</taxon>
        <taxon>Pezizomycotina</taxon>
        <taxon>Eurotiomycetes</taxon>
        <taxon>Eurotiomycetidae</taxon>
        <taxon>Onygenales</taxon>
        <taxon>Onygenaceae</taxon>
        <taxon>Uncinocarpus</taxon>
    </lineage>
</organism>
<comment type="similarity">
    <text evidence="3">Belongs to the CENP-O/MCM21 family.</text>
</comment>
<reference evidence="8" key="1">
    <citation type="journal article" date="2009" name="Genome Res.">
        <title>Comparative genomic analyses of the human fungal pathogens Coccidioides and their relatives.</title>
        <authorList>
            <person name="Sharpton T.J."/>
            <person name="Stajich J.E."/>
            <person name="Rounsley S.D."/>
            <person name="Gardner M.J."/>
            <person name="Wortman J.R."/>
            <person name="Jordar V.S."/>
            <person name="Maiti R."/>
            <person name="Kodira C.D."/>
            <person name="Neafsey D.E."/>
            <person name="Zeng Q."/>
            <person name="Hung C.-Y."/>
            <person name="McMahan C."/>
            <person name="Muszewska A."/>
            <person name="Grynberg M."/>
            <person name="Mandel M.A."/>
            <person name="Kellner E.M."/>
            <person name="Barker B.M."/>
            <person name="Galgiani J.N."/>
            <person name="Orbach M.J."/>
            <person name="Kirkland T.N."/>
            <person name="Cole G.T."/>
            <person name="Henn M.R."/>
            <person name="Birren B.W."/>
            <person name="Taylor J.W."/>
        </authorList>
    </citation>
    <scope>NUCLEOTIDE SEQUENCE [LARGE SCALE GENOMIC DNA]</scope>
    <source>
        <strain evidence="8">UAMH 1704</strain>
    </source>
</reference>
<accession>C4JL63</accession>